<dbReference type="EMBL" id="CAJMXA010000846">
    <property type="protein sequence ID" value="CAE6444735.1"/>
    <property type="molecule type" value="Genomic_DNA"/>
</dbReference>
<proteinExistence type="predicted"/>
<evidence type="ECO:0000313" key="2">
    <source>
        <dbReference type="EMBL" id="CAE6444735.1"/>
    </source>
</evidence>
<organism evidence="2 3">
    <name type="scientific">Rhizoctonia solani</name>
    <dbReference type="NCBI Taxonomy" id="456999"/>
    <lineage>
        <taxon>Eukaryota</taxon>
        <taxon>Fungi</taxon>
        <taxon>Dikarya</taxon>
        <taxon>Basidiomycota</taxon>
        <taxon>Agaricomycotina</taxon>
        <taxon>Agaricomycetes</taxon>
        <taxon>Cantharellales</taxon>
        <taxon>Ceratobasidiaceae</taxon>
        <taxon>Rhizoctonia</taxon>
    </lineage>
</organism>
<name>A0A8H3GAF2_9AGAM</name>
<comment type="caution">
    <text evidence="2">The sequence shown here is derived from an EMBL/GenBank/DDBJ whole genome shotgun (WGS) entry which is preliminary data.</text>
</comment>
<feature type="non-terminal residue" evidence="2">
    <location>
        <position position="41"/>
    </location>
</feature>
<protein>
    <submittedName>
        <fullName evidence="2">Uncharacterized protein</fullName>
    </submittedName>
</protein>
<dbReference type="AlphaFoldDB" id="A0A8H3GAF2"/>
<evidence type="ECO:0000313" key="3">
    <source>
        <dbReference type="Proteomes" id="UP000663853"/>
    </source>
</evidence>
<dbReference type="Proteomes" id="UP000663853">
    <property type="component" value="Unassembled WGS sequence"/>
</dbReference>
<accession>A0A8H3GAF2</accession>
<feature type="region of interest" description="Disordered" evidence="1">
    <location>
        <begin position="1"/>
        <end position="23"/>
    </location>
</feature>
<sequence length="41" mass="4567">MNFSVRSFTAHPGHASGTWNGTRPTLPKPTTYGTIMYLWIA</sequence>
<gene>
    <name evidence="2" type="ORF">RDB_LOCUS40858</name>
</gene>
<evidence type="ECO:0000256" key="1">
    <source>
        <dbReference type="SAM" id="MobiDB-lite"/>
    </source>
</evidence>
<reference evidence="2" key="1">
    <citation type="submission" date="2021-01" db="EMBL/GenBank/DDBJ databases">
        <authorList>
            <person name="Kaushik A."/>
        </authorList>
    </citation>
    <scope>NUCLEOTIDE SEQUENCE</scope>
    <source>
        <strain evidence="2">AG6-10EEA</strain>
    </source>
</reference>